<protein>
    <submittedName>
        <fullName evidence="1">DUF393 domain-containing protein</fullName>
    </submittedName>
</protein>
<gene>
    <name evidence="1" type="ORF">IGS68_08800</name>
</gene>
<dbReference type="InterPro" id="IPR044691">
    <property type="entry name" value="DCC1_Trx"/>
</dbReference>
<dbReference type="PANTHER" id="PTHR34290">
    <property type="entry name" value="SI:CH73-390P7.2"/>
    <property type="match status" value="1"/>
</dbReference>
<evidence type="ECO:0000313" key="2">
    <source>
        <dbReference type="Proteomes" id="UP000595197"/>
    </source>
</evidence>
<dbReference type="Proteomes" id="UP000595197">
    <property type="component" value="Chromosome"/>
</dbReference>
<sequence>MNAPRSSPPAATVYYDGACPICSREIAFYRRRDMEGRIRWQDLRREPVDQTRDGIGQEAALARFHLRRADGTLLSGAAAFAALWSMIPGFRGLASLARLPGMIPVLERGYRLFLRLRPLPSAQGACPDDRCGT</sequence>
<dbReference type="Pfam" id="PF04134">
    <property type="entry name" value="DCC1-like"/>
    <property type="match status" value="1"/>
</dbReference>
<evidence type="ECO:0000313" key="1">
    <source>
        <dbReference type="EMBL" id="QQP91285.1"/>
    </source>
</evidence>
<reference evidence="1" key="1">
    <citation type="submission" date="2021-02" db="EMBL/GenBank/DDBJ databases">
        <title>Skermanella TT6 skin isolate.</title>
        <authorList>
            <person name="Lee K."/>
            <person name="Ganzorig M."/>
        </authorList>
    </citation>
    <scope>NUCLEOTIDE SEQUENCE</scope>
    <source>
        <strain evidence="1">TT6</strain>
    </source>
</reference>
<organism evidence="1 2">
    <name type="scientific">Skermanella cutis</name>
    <dbReference type="NCBI Taxonomy" id="2775420"/>
    <lineage>
        <taxon>Bacteria</taxon>
        <taxon>Pseudomonadati</taxon>
        <taxon>Pseudomonadota</taxon>
        <taxon>Alphaproteobacteria</taxon>
        <taxon>Rhodospirillales</taxon>
        <taxon>Azospirillaceae</taxon>
        <taxon>Skermanella</taxon>
    </lineage>
</organism>
<dbReference type="EMBL" id="CP067420">
    <property type="protein sequence ID" value="QQP91285.1"/>
    <property type="molecule type" value="Genomic_DNA"/>
</dbReference>
<dbReference type="InterPro" id="IPR007263">
    <property type="entry name" value="DCC1-like"/>
</dbReference>
<dbReference type="RefSeq" id="WP_201079033.1">
    <property type="nucleotide sequence ID" value="NZ_CP067420.1"/>
</dbReference>
<dbReference type="PANTHER" id="PTHR34290:SF2">
    <property type="entry name" value="OS04G0668800 PROTEIN"/>
    <property type="match status" value="1"/>
</dbReference>
<keyword evidence="2" id="KW-1185">Reference proteome</keyword>
<accession>A0ABX7BA63</accession>
<name>A0ABX7BA63_9PROT</name>
<proteinExistence type="predicted"/>